<comment type="caution">
    <text evidence="2">The sequence shown here is derived from an EMBL/GenBank/DDBJ whole genome shotgun (WGS) entry which is preliminary data.</text>
</comment>
<gene>
    <name evidence="2" type="ORF">F7O44_27340</name>
</gene>
<evidence type="ECO:0000313" key="3">
    <source>
        <dbReference type="Proteomes" id="UP000460435"/>
    </source>
</evidence>
<feature type="coiled-coil region" evidence="1">
    <location>
        <begin position="23"/>
        <end position="50"/>
    </location>
</feature>
<dbReference type="AlphaFoldDB" id="A0A7K3MBZ8"/>
<organism evidence="2 3">
    <name type="scientific">Phytoactinopolyspora mesophila</name>
    <dbReference type="NCBI Taxonomy" id="2650750"/>
    <lineage>
        <taxon>Bacteria</taxon>
        <taxon>Bacillati</taxon>
        <taxon>Actinomycetota</taxon>
        <taxon>Actinomycetes</taxon>
        <taxon>Jiangellales</taxon>
        <taxon>Jiangellaceae</taxon>
        <taxon>Phytoactinopolyspora</taxon>
    </lineage>
</organism>
<name>A0A7K3MBZ8_9ACTN</name>
<sequence>MTHFHDYQRLHRERTRDLHDAGLRHIAAEKRRLERRLLRRERRRARLAAKLVELARACRA</sequence>
<dbReference type="Proteomes" id="UP000460435">
    <property type="component" value="Unassembled WGS sequence"/>
</dbReference>
<reference evidence="2 3" key="1">
    <citation type="submission" date="2019-11" db="EMBL/GenBank/DDBJ databases">
        <authorList>
            <person name="Li X.-J."/>
            <person name="Feng X.-M."/>
        </authorList>
    </citation>
    <scope>NUCLEOTIDE SEQUENCE [LARGE SCALE GENOMIC DNA]</scope>
    <source>
        <strain evidence="2 3">XMNu-373</strain>
    </source>
</reference>
<keyword evidence="3" id="KW-1185">Reference proteome</keyword>
<keyword evidence="1" id="KW-0175">Coiled coil</keyword>
<dbReference type="RefSeq" id="WP_162453499.1">
    <property type="nucleotide sequence ID" value="NZ_WLZY01000014.1"/>
</dbReference>
<evidence type="ECO:0000256" key="1">
    <source>
        <dbReference type="SAM" id="Coils"/>
    </source>
</evidence>
<proteinExistence type="predicted"/>
<accession>A0A7K3MBZ8</accession>
<evidence type="ECO:0000313" key="2">
    <source>
        <dbReference type="EMBL" id="NDL60796.1"/>
    </source>
</evidence>
<protein>
    <submittedName>
        <fullName evidence="2">Uncharacterized protein</fullName>
    </submittedName>
</protein>
<dbReference type="EMBL" id="WLZY01000014">
    <property type="protein sequence ID" value="NDL60796.1"/>
    <property type="molecule type" value="Genomic_DNA"/>
</dbReference>